<dbReference type="GO" id="GO:0016810">
    <property type="term" value="F:hydrolase activity, acting on carbon-nitrogen (but not peptide) bonds"/>
    <property type="evidence" value="ECO:0007669"/>
    <property type="project" value="InterPro"/>
</dbReference>
<dbReference type="GO" id="GO:0005576">
    <property type="term" value="C:extracellular region"/>
    <property type="evidence" value="ECO:0007669"/>
    <property type="project" value="UniProtKB-SubCell"/>
</dbReference>
<evidence type="ECO:0000313" key="6">
    <source>
        <dbReference type="Proteomes" id="UP000640274"/>
    </source>
</evidence>
<feature type="domain" description="NodB homology" evidence="4">
    <location>
        <begin position="148"/>
        <end position="384"/>
    </location>
</feature>
<dbReference type="PROSITE" id="PS51677">
    <property type="entry name" value="NODB"/>
    <property type="match status" value="1"/>
</dbReference>
<proteinExistence type="predicted"/>
<dbReference type="CDD" id="cd10918">
    <property type="entry name" value="CE4_NodB_like_5s_6s"/>
    <property type="match status" value="1"/>
</dbReference>
<dbReference type="AlphaFoldDB" id="A0A934J8Y1"/>
<protein>
    <submittedName>
        <fullName evidence="5">Polysaccharide deacetylase family protein</fullName>
    </submittedName>
</protein>
<keyword evidence="2" id="KW-0732">Signal</keyword>
<reference evidence="5" key="1">
    <citation type="submission" date="2020-12" db="EMBL/GenBank/DDBJ databases">
        <authorList>
            <person name="Huq M.A."/>
        </authorList>
    </citation>
    <scope>NUCLEOTIDE SEQUENCE</scope>
    <source>
        <strain evidence="5">MAHUQ-46</strain>
    </source>
</reference>
<dbReference type="PROSITE" id="PS51257">
    <property type="entry name" value="PROKAR_LIPOPROTEIN"/>
    <property type="match status" value="1"/>
</dbReference>
<evidence type="ECO:0000256" key="2">
    <source>
        <dbReference type="ARBA" id="ARBA00022729"/>
    </source>
</evidence>
<dbReference type="InterPro" id="IPR002509">
    <property type="entry name" value="NODB_dom"/>
</dbReference>
<dbReference type="Pfam" id="PF01522">
    <property type="entry name" value="Polysacc_deac_1"/>
    <property type="match status" value="1"/>
</dbReference>
<dbReference type="EMBL" id="JAELUP010000113">
    <property type="protein sequence ID" value="MBJ6363994.1"/>
    <property type="molecule type" value="Genomic_DNA"/>
</dbReference>
<evidence type="ECO:0000256" key="1">
    <source>
        <dbReference type="ARBA" id="ARBA00004613"/>
    </source>
</evidence>
<dbReference type="PANTHER" id="PTHR34216:SF3">
    <property type="entry name" value="POLY-BETA-1,6-N-ACETYL-D-GLUCOSAMINE N-DEACETYLASE"/>
    <property type="match status" value="1"/>
</dbReference>
<evidence type="ECO:0000313" key="5">
    <source>
        <dbReference type="EMBL" id="MBJ6363994.1"/>
    </source>
</evidence>
<dbReference type="SUPFAM" id="SSF88713">
    <property type="entry name" value="Glycoside hydrolase/deacetylase"/>
    <property type="match status" value="1"/>
</dbReference>
<dbReference type="Proteomes" id="UP000640274">
    <property type="component" value="Unassembled WGS sequence"/>
</dbReference>
<sequence>MQTTRKPWIVLLSFVLIASMILSACGKAEEQLEPDPSIKIVVNGKVWNDTGAAVNSEGRLMVPSEFLKKAVENGEEPPAEHVEGTVYFKNQVAVLMYHDVTEGETTKTALSVKDFEEQMELLKTNGFHVISMKEYSDFMLQQKAVPDNAVLITFDDGYESFYTLAYPILKKYGYPATNFVIVSFVDHRIGVPKMTWDQMREMKKEGMTFYNHTYNSHLYINVDKKGRTKPALTQPMYLDNEDRKETQEEYKKRITDDLVKAEERLKEELGNTDSIIAFPYGAFNQDVLELLKSLNIHISFTVRKGINSSKDVNGFRVNGADVKENPRIVINHLKNLTEASFEGSGKSGKTSKLVSLRQYCDKNNISLAWDPSTREARLTFAKKT</sequence>
<dbReference type="GO" id="GO:0005975">
    <property type="term" value="P:carbohydrate metabolic process"/>
    <property type="evidence" value="ECO:0007669"/>
    <property type="project" value="InterPro"/>
</dbReference>
<comment type="caution">
    <text evidence="5">The sequence shown here is derived from an EMBL/GenBank/DDBJ whole genome shotgun (WGS) entry which is preliminary data.</text>
</comment>
<dbReference type="InterPro" id="IPR051398">
    <property type="entry name" value="Polysacch_Deacetylase"/>
</dbReference>
<evidence type="ECO:0000259" key="4">
    <source>
        <dbReference type="PROSITE" id="PS51677"/>
    </source>
</evidence>
<dbReference type="Gene3D" id="3.20.20.370">
    <property type="entry name" value="Glycoside hydrolase/deacetylase"/>
    <property type="match status" value="1"/>
</dbReference>
<dbReference type="RefSeq" id="WP_199021601.1">
    <property type="nucleotide sequence ID" value="NZ_JAELUP010000113.1"/>
</dbReference>
<name>A0A934J8Y1_9BACL</name>
<gene>
    <name evidence="5" type="ORF">JFN88_22515</name>
</gene>
<feature type="coiled-coil region" evidence="3">
    <location>
        <begin position="244"/>
        <end position="271"/>
    </location>
</feature>
<keyword evidence="3" id="KW-0175">Coiled coil</keyword>
<evidence type="ECO:0000256" key="3">
    <source>
        <dbReference type="SAM" id="Coils"/>
    </source>
</evidence>
<organism evidence="5 6">
    <name type="scientific">Paenibacillus roseus</name>
    <dbReference type="NCBI Taxonomy" id="2798579"/>
    <lineage>
        <taxon>Bacteria</taxon>
        <taxon>Bacillati</taxon>
        <taxon>Bacillota</taxon>
        <taxon>Bacilli</taxon>
        <taxon>Bacillales</taxon>
        <taxon>Paenibacillaceae</taxon>
        <taxon>Paenibacillus</taxon>
    </lineage>
</organism>
<dbReference type="PANTHER" id="PTHR34216">
    <property type="match status" value="1"/>
</dbReference>
<accession>A0A934J8Y1</accession>
<dbReference type="InterPro" id="IPR011330">
    <property type="entry name" value="Glyco_hydro/deAcase_b/a-brl"/>
</dbReference>
<keyword evidence="6" id="KW-1185">Reference proteome</keyword>
<comment type="subcellular location">
    <subcellularLocation>
        <location evidence="1">Secreted</location>
    </subcellularLocation>
</comment>